<name>A0A0M2PVK4_PROHO</name>
<evidence type="ECO:0000313" key="2">
    <source>
        <dbReference type="EMBL" id="KKJ00195.1"/>
    </source>
</evidence>
<reference evidence="2" key="1">
    <citation type="submission" date="2012-04" db="EMBL/GenBank/DDBJ databases">
        <authorList>
            <person name="Borisov I.G."/>
            <person name="Ivanikova N.V."/>
            <person name="Pinevich A.V."/>
        </authorList>
    </citation>
    <scope>NUCLEOTIDE SEQUENCE</scope>
    <source>
        <strain evidence="2">CALU 1027</strain>
    </source>
</reference>
<keyword evidence="1" id="KW-0472">Membrane</keyword>
<keyword evidence="1" id="KW-1133">Transmembrane helix</keyword>
<organism evidence="2 3">
    <name type="scientific">Prochlorothrix hollandica PCC 9006 = CALU 1027</name>
    <dbReference type="NCBI Taxonomy" id="317619"/>
    <lineage>
        <taxon>Bacteria</taxon>
        <taxon>Bacillati</taxon>
        <taxon>Cyanobacteriota</taxon>
        <taxon>Cyanophyceae</taxon>
        <taxon>Prochlorotrichales</taxon>
        <taxon>Prochlorotrichaceae</taxon>
        <taxon>Prochlorothrix</taxon>
    </lineage>
</organism>
<dbReference type="AlphaFoldDB" id="A0A0M2PVK4"/>
<feature type="transmembrane region" description="Helical" evidence="1">
    <location>
        <begin position="27"/>
        <end position="51"/>
    </location>
</feature>
<accession>A0A0M2PVK4</accession>
<dbReference type="RefSeq" id="WP_017711546.1">
    <property type="nucleotide sequence ID" value="NZ_KB235933.1"/>
</dbReference>
<keyword evidence="3" id="KW-1185">Reference proteome</keyword>
<dbReference type="EMBL" id="AJTX02000004">
    <property type="protein sequence ID" value="KKJ00195.1"/>
    <property type="molecule type" value="Genomic_DNA"/>
</dbReference>
<keyword evidence="1" id="KW-0812">Transmembrane</keyword>
<dbReference type="Proteomes" id="UP000034681">
    <property type="component" value="Unassembled WGS sequence"/>
</dbReference>
<protein>
    <submittedName>
        <fullName evidence="2">Uncharacterized protein</fullName>
    </submittedName>
</protein>
<evidence type="ECO:0000256" key="1">
    <source>
        <dbReference type="SAM" id="Phobius"/>
    </source>
</evidence>
<sequence length="111" mass="12166">MTPKQPGQVPQTKNLIGLESLFLRIKFSHITVVMLGVVSVGLVAVTSNYLIRKLQVHDLTLGAGDTSGESYVLSQAIATVIERYYPRIHITIQETVTIQGLTEERGFKGSP</sequence>
<dbReference type="STRING" id="317619.GCA_000332315_00940"/>
<dbReference type="eggNOG" id="COG2358">
    <property type="taxonomic scope" value="Bacteria"/>
</dbReference>
<gene>
    <name evidence="2" type="ORF">PROH_10840</name>
</gene>
<evidence type="ECO:0000313" key="3">
    <source>
        <dbReference type="Proteomes" id="UP000034681"/>
    </source>
</evidence>
<comment type="caution">
    <text evidence="2">The sequence shown here is derived from an EMBL/GenBank/DDBJ whole genome shotgun (WGS) entry which is preliminary data.</text>
</comment>
<proteinExistence type="predicted"/>